<dbReference type="InterPro" id="IPR034660">
    <property type="entry name" value="DinB/YfiT-like"/>
</dbReference>
<dbReference type="Gene3D" id="1.20.120.450">
    <property type="entry name" value="dinb family like domain"/>
    <property type="match status" value="1"/>
</dbReference>
<gene>
    <name evidence="4" type="ORF">SAMN05216362_1114</name>
</gene>
<comment type="similarity">
    <text evidence="1">Belongs to the DinB family.</text>
</comment>
<dbReference type="SUPFAM" id="SSF109854">
    <property type="entry name" value="DinB/YfiT-like putative metalloenzymes"/>
    <property type="match status" value="1"/>
</dbReference>
<proteinExistence type="inferred from homology"/>
<dbReference type="RefSeq" id="WP_091773300.1">
    <property type="nucleotide sequence ID" value="NZ_CAESCL010000101.1"/>
</dbReference>
<evidence type="ECO:0000256" key="3">
    <source>
        <dbReference type="PIRSR" id="PIRSR607837-1"/>
    </source>
</evidence>
<protein>
    <submittedName>
        <fullName evidence="4">Uncharacterized damage-inducible protein DinB (Forms a four-helix bundle)</fullName>
    </submittedName>
</protein>
<sequence>MSNVDQFLKDWLNHREVLEQLLEQIDDEHVHYKPWDGAMTLGTMALHVATAGDMFADMVKTEKMVAPDMPEFDTMEDVRQKVREFTESTKKKIEDMTDEELQQSNEAELPQMKGTKFSYLQGMYEHEIHHKGQLFVYARMIGVKNVPFFR</sequence>
<evidence type="ECO:0000256" key="1">
    <source>
        <dbReference type="ARBA" id="ARBA00008635"/>
    </source>
</evidence>
<dbReference type="Proteomes" id="UP000199427">
    <property type="component" value="Unassembled WGS sequence"/>
</dbReference>
<reference evidence="4 5" key="1">
    <citation type="submission" date="2016-10" db="EMBL/GenBank/DDBJ databases">
        <authorList>
            <person name="de Groot N.N."/>
        </authorList>
    </citation>
    <scope>NUCLEOTIDE SEQUENCE [LARGE SCALE GENOMIC DNA]</scope>
    <source>
        <strain evidence="4 5">DSM 21633</strain>
    </source>
</reference>
<dbReference type="OrthoDB" id="119432at2"/>
<feature type="binding site" evidence="3">
    <location>
        <position position="130"/>
    </location>
    <ligand>
        <name>a divalent metal cation</name>
        <dbReference type="ChEBI" id="CHEBI:60240"/>
    </ligand>
</feature>
<accession>A0A1H9F1H1</accession>
<dbReference type="InterPro" id="IPR007837">
    <property type="entry name" value="DinB"/>
</dbReference>
<organism evidence="4 5">
    <name type="scientific">Piscibacillus halophilus</name>
    <dbReference type="NCBI Taxonomy" id="571933"/>
    <lineage>
        <taxon>Bacteria</taxon>
        <taxon>Bacillati</taxon>
        <taxon>Bacillota</taxon>
        <taxon>Bacilli</taxon>
        <taxon>Bacillales</taxon>
        <taxon>Bacillaceae</taxon>
        <taxon>Piscibacillus</taxon>
    </lineage>
</organism>
<feature type="binding site" evidence="3">
    <location>
        <position position="47"/>
    </location>
    <ligand>
        <name>a divalent metal cation</name>
        <dbReference type="ChEBI" id="CHEBI:60240"/>
    </ligand>
</feature>
<evidence type="ECO:0000256" key="2">
    <source>
        <dbReference type="ARBA" id="ARBA00022723"/>
    </source>
</evidence>
<dbReference type="Pfam" id="PF05163">
    <property type="entry name" value="DinB"/>
    <property type="match status" value="1"/>
</dbReference>
<evidence type="ECO:0000313" key="4">
    <source>
        <dbReference type="EMBL" id="SEQ31830.1"/>
    </source>
</evidence>
<keyword evidence="2 3" id="KW-0479">Metal-binding</keyword>
<name>A0A1H9F1H1_9BACI</name>
<evidence type="ECO:0000313" key="5">
    <source>
        <dbReference type="Proteomes" id="UP000199427"/>
    </source>
</evidence>
<feature type="binding site" evidence="3">
    <location>
        <position position="126"/>
    </location>
    <ligand>
        <name>a divalent metal cation</name>
        <dbReference type="ChEBI" id="CHEBI:60240"/>
    </ligand>
</feature>
<dbReference type="STRING" id="571933.SAMN05216362_1114"/>
<keyword evidence="5" id="KW-1185">Reference proteome</keyword>
<dbReference type="AlphaFoldDB" id="A0A1H9F1H1"/>
<dbReference type="EMBL" id="FOES01000011">
    <property type="protein sequence ID" value="SEQ31830.1"/>
    <property type="molecule type" value="Genomic_DNA"/>
</dbReference>
<dbReference type="GO" id="GO:0046872">
    <property type="term" value="F:metal ion binding"/>
    <property type="evidence" value="ECO:0007669"/>
    <property type="project" value="UniProtKB-KW"/>
</dbReference>